<dbReference type="EMBL" id="CACVKT020003999">
    <property type="protein sequence ID" value="CAC5387398.1"/>
    <property type="molecule type" value="Genomic_DNA"/>
</dbReference>
<evidence type="ECO:0000256" key="9">
    <source>
        <dbReference type="ARBA" id="ARBA00023049"/>
    </source>
</evidence>
<name>A0A6J8BTT6_MYTCO</name>
<keyword evidence="8" id="KW-0862">Zinc</keyword>
<keyword evidence="5" id="KW-0479">Metal-binding</keyword>
<keyword evidence="4" id="KW-0645">Protease</keyword>
<dbReference type="GO" id="GO:0004180">
    <property type="term" value="F:carboxypeptidase activity"/>
    <property type="evidence" value="ECO:0007669"/>
    <property type="project" value="UniProtKB-KW"/>
</dbReference>
<evidence type="ECO:0000256" key="10">
    <source>
        <dbReference type="ARBA" id="ARBA00023145"/>
    </source>
</evidence>
<dbReference type="Gene3D" id="3.50.30.30">
    <property type="match status" value="1"/>
</dbReference>
<keyword evidence="9" id="KW-0482">Metalloprotease</keyword>
<keyword evidence="3" id="KW-0964">Secreted</keyword>
<dbReference type="InterPro" id="IPR039866">
    <property type="entry name" value="CPQ"/>
</dbReference>
<dbReference type="GO" id="GO:0005615">
    <property type="term" value="C:extracellular space"/>
    <property type="evidence" value="ECO:0007669"/>
    <property type="project" value="TreeGrafter"/>
</dbReference>
<evidence type="ECO:0000256" key="7">
    <source>
        <dbReference type="ARBA" id="ARBA00022801"/>
    </source>
</evidence>
<evidence type="ECO:0000313" key="13">
    <source>
        <dbReference type="Proteomes" id="UP000507470"/>
    </source>
</evidence>
<dbReference type="GO" id="GO:0043171">
    <property type="term" value="P:peptide catabolic process"/>
    <property type="evidence" value="ECO:0007669"/>
    <property type="project" value="TreeGrafter"/>
</dbReference>
<dbReference type="PANTHER" id="PTHR12053">
    <property type="entry name" value="PROTEASE FAMILY M28 PLASMA GLUTAMATE CARBOXYPEPTIDASE-RELATED"/>
    <property type="match status" value="1"/>
</dbReference>
<evidence type="ECO:0000256" key="4">
    <source>
        <dbReference type="ARBA" id="ARBA00022670"/>
    </source>
</evidence>
<evidence type="ECO:0000256" key="8">
    <source>
        <dbReference type="ARBA" id="ARBA00022833"/>
    </source>
</evidence>
<dbReference type="GO" id="GO:0070573">
    <property type="term" value="F:metallodipeptidase activity"/>
    <property type="evidence" value="ECO:0007669"/>
    <property type="project" value="InterPro"/>
</dbReference>
<gene>
    <name evidence="12" type="ORF">MCOR_22735</name>
</gene>
<sequence length="223" mass="25405">MFYLPIRFSITTNQPLRGKAQCAPTIGGRYRGKEKVPLKEVKIENKLRRLIMILHFFLLLNCFLSQVIGRYVETFEQTPLKQRFLDVHDEVKSYQEVANAIINLSVNGRARNQSYDRLATFVDKFGSRKAGSQNLENAIDYMLDELQEDGLDNVHGEDVTVPHWVRGEEYATMLEPRNHKLAMLGLGSSIATPEDGITAEVLVVHSFDELHQKADQAKGKIIF</sequence>
<protein>
    <submittedName>
        <fullName evidence="12">CPQ</fullName>
        <ecNumber evidence="12">3.4.17.-</ecNumber>
    </submittedName>
</protein>
<evidence type="ECO:0000256" key="6">
    <source>
        <dbReference type="ARBA" id="ARBA00022729"/>
    </source>
</evidence>
<comment type="subcellular location">
    <subcellularLocation>
        <location evidence="1">Secreted</location>
    </subcellularLocation>
</comment>
<evidence type="ECO:0000313" key="12">
    <source>
        <dbReference type="EMBL" id="CAC5387398.1"/>
    </source>
</evidence>
<dbReference type="GO" id="GO:0006508">
    <property type="term" value="P:proteolysis"/>
    <property type="evidence" value="ECO:0007669"/>
    <property type="project" value="UniProtKB-KW"/>
</dbReference>
<dbReference type="OrthoDB" id="10013407at2759"/>
<dbReference type="SUPFAM" id="SSF53187">
    <property type="entry name" value="Zn-dependent exopeptidases"/>
    <property type="match status" value="1"/>
</dbReference>
<evidence type="ECO:0000256" key="11">
    <source>
        <dbReference type="ARBA" id="ARBA00023180"/>
    </source>
</evidence>
<keyword evidence="11" id="KW-0325">Glycoprotein</keyword>
<proteinExistence type="inferred from homology"/>
<keyword evidence="10" id="KW-0865">Zymogen</keyword>
<evidence type="ECO:0000256" key="3">
    <source>
        <dbReference type="ARBA" id="ARBA00022525"/>
    </source>
</evidence>
<organism evidence="12 13">
    <name type="scientific">Mytilus coruscus</name>
    <name type="common">Sea mussel</name>
    <dbReference type="NCBI Taxonomy" id="42192"/>
    <lineage>
        <taxon>Eukaryota</taxon>
        <taxon>Metazoa</taxon>
        <taxon>Spiralia</taxon>
        <taxon>Lophotrochozoa</taxon>
        <taxon>Mollusca</taxon>
        <taxon>Bivalvia</taxon>
        <taxon>Autobranchia</taxon>
        <taxon>Pteriomorphia</taxon>
        <taxon>Mytilida</taxon>
        <taxon>Mytiloidea</taxon>
        <taxon>Mytilidae</taxon>
        <taxon>Mytilinae</taxon>
        <taxon>Mytilus</taxon>
    </lineage>
</organism>
<evidence type="ECO:0000256" key="2">
    <source>
        <dbReference type="ARBA" id="ARBA00010918"/>
    </source>
</evidence>
<keyword evidence="7 12" id="KW-0378">Hydrolase</keyword>
<dbReference type="Proteomes" id="UP000507470">
    <property type="component" value="Unassembled WGS sequence"/>
</dbReference>
<dbReference type="PANTHER" id="PTHR12053:SF3">
    <property type="entry name" value="CARBOXYPEPTIDASE Q"/>
    <property type="match status" value="1"/>
</dbReference>
<dbReference type="GO" id="GO:0046872">
    <property type="term" value="F:metal ion binding"/>
    <property type="evidence" value="ECO:0007669"/>
    <property type="project" value="UniProtKB-KW"/>
</dbReference>
<comment type="similarity">
    <text evidence="2">Belongs to the peptidase M28 family.</text>
</comment>
<keyword evidence="12" id="KW-0121">Carboxypeptidase</keyword>
<evidence type="ECO:0000256" key="1">
    <source>
        <dbReference type="ARBA" id="ARBA00004613"/>
    </source>
</evidence>
<dbReference type="EC" id="3.4.17.-" evidence="12"/>
<keyword evidence="13" id="KW-1185">Reference proteome</keyword>
<accession>A0A6J8BTT6</accession>
<dbReference type="AlphaFoldDB" id="A0A6J8BTT6"/>
<reference evidence="12 13" key="1">
    <citation type="submission" date="2020-06" db="EMBL/GenBank/DDBJ databases">
        <authorList>
            <person name="Li R."/>
            <person name="Bekaert M."/>
        </authorList>
    </citation>
    <scope>NUCLEOTIDE SEQUENCE [LARGE SCALE GENOMIC DNA]</scope>
    <source>
        <strain evidence="13">wild</strain>
    </source>
</reference>
<keyword evidence="6" id="KW-0732">Signal</keyword>
<evidence type="ECO:0000256" key="5">
    <source>
        <dbReference type="ARBA" id="ARBA00022723"/>
    </source>
</evidence>